<keyword evidence="1" id="KW-1133">Transmembrane helix</keyword>
<feature type="transmembrane region" description="Helical" evidence="1">
    <location>
        <begin position="343"/>
        <end position="364"/>
    </location>
</feature>
<evidence type="ECO:0000313" key="4">
    <source>
        <dbReference type="Proteomes" id="UP001472677"/>
    </source>
</evidence>
<gene>
    <name evidence="3" type="ORF">V6N12_004714</name>
</gene>
<dbReference type="EMBL" id="JBBPBM010000048">
    <property type="protein sequence ID" value="KAK8520787.1"/>
    <property type="molecule type" value="Genomic_DNA"/>
</dbReference>
<reference evidence="3 4" key="1">
    <citation type="journal article" date="2024" name="G3 (Bethesda)">
        <title>Genome assembly of Hibiscus sabdariffa L. provides insights into metabolisms of medicinal natural products.</title>
        <authorList>
            <person name="Kim T."/>
        </authorList>
    </citation>
    <scope>NUCLEOTIDE SEQUENCE [LARGE SCALE GENOMIC DNA]</scope>
    <source>
        <strain evidence="3">TK-2024</strain>
        <tissue evidence="3">Old leaves</tissue>
    </source>
</reference>
<organism evidence="3 4">
    <name type="scientific">Hibiscus sabdariffa</name>
    <name type="common">roselle</name>
    <dbReference type="NCBI Taxonomy" id="183260"/>
    <lineage>
        <taxon>Eukaryota</taxon>
        <taxon>Viridiplantae</taxon>
        <taxon>Streptophyta</taxon>
        <taxon>Embryophyta</taxon>
        <taxon>Tracheophyta</taxon>
        <taxon>Spermatophyta</taxon>
        <taxon>Magnoliopsida</taxon>
        <taxon>eudicotyledons</taxon>
        <taxon>Gunneridae</taxon>
        <taxon>Pentapetalae</taxon>
        <taxon>rosids</taxon>
        <taxon>malvids</taxon>
        <taxon>Malvales</taxon>
        <taxon>Malvaceae</taxon>
        <taxon>Malvoideae</taxon>
        <taxon>Hibiscus</taxon>
    </lineage>
</organism>
<dbReference type="InterPro" id="IPR002110">
    <property type="entry name" value="Ankyrin_rpt"/>
</dbReference>
<dbReference type="SMART" id="SM00248">
    <property type="entry name" value="ANK"/>
    <property type="match status" value="4"/>
</dbReference>
<dbReference type="Pfam" id="PF13962">
    <property type="entry name" value="PGG"/>
    <property type="match status" value="1"/>
</dbReference>
<dbReference type="Proteomes" id="UP001472677">
    <property type="component" value="Unassembled WGS sequence"/>
</dbReference>
<dbReference type="InterPro" id="IPR026961">
    <property type="entry name" value="PGG_dom"/>
</dbReference>
<dbReference type="InterPro" id="IPR036770">
    <property type="entry name" value="Ankyrin_rpt-contain_sf"/>
</dbReference>
<dbReference type="SUPFAM" id="SSF48403">
    <property type="entry name" value="Ankyrin repeat"/>
    <property type="match status" value="1"/>
</dbReference>
<evidence type="ECO:0000259" key="2">
    <source>
        <dbReference type="Pfam" id="PF13962"/>
    </source>
</evidence>
<keyword evidence="1" id="KW-0472">Membrane</keyword>
<protein>
    <recommendedName>
        <fullName evidence="2">PGG domain-containing protein</fullName>
    </recommendedName>
</protein>
<name>A0ABR2CMB4_9ROSI</name>
<comment type="caution">
    <text evidence="3">The sequence shown here is derived from an EMBL/GenBank/DDBJ whole genome shotgun (WGS) entry which is preliminary data.</text>
</comment>
<proteinExistence type="predicted"/>
<sequence>MDEQLRTAAETGDVHALYTKLADDPYILDRIDHVPIVDTPLHVAAVAGKLHFAMEVANLKPTLAWKLNHMGLSPIHLALQHECIKMVTGLITLNAQLIRVKAKGMITPLHYLAQIEDADLLAEFLSACQSSIEDTTVHSETAVHVAIRNCSIRCFKVPVGWLRRVGKEDTLDWKDEDGNSALHTAMVKLLVKNVNVNVKNLNGLTAMDIFHLQGSLQNTEIGQSKKASDLTSNMTLGDYFSKELTLKNSNDVRTIILVIATTTYEAGLSPPGGYWQDDYKPPAANNDTITSLGQEQEQRPHRAGQMIMSPTNLFYFLTFNGLAFYLSVWTILVTIIGLTFSGAVYTSTSLLLYAYYASMVATFPTQGSEGLIAARALYIALTLASTLAAYLIPWMTFPKHRNLKRRVDTMRGSKVLASSEN</sequence>
<accession>A0ABR2CMB4</accession>
<evidence type="ECO:0000313" key="3">
    <source>
        <dbReference type="EMBL" id="KAK8520787.1"/>
    </source>
</evidence>
<feature type="transmembrane region" description="Helical" evidence="1">
    <location>
        <begin position="376"/>
        <end position="397"/>
    </location>
</feature>
<evidence type="ECO:0000256" key="1">
    <source>
        <dbReference type="SAM" id="Phobius"/>
    </source>
</evidence>
<dbReference type="PANTHER" id="PTHR24128">
    <property type="entry name" value="HOMEOBOX PROTEIN WARIAI"/>
    <property type="match status" value="1"/>
</dbReference>
<keyword evidence="1" id="KW-0812">Transmembrane</keyword>
<keyword evidence="4" id="KW-1185">Reference proteome</keyword>
<dbReference type="Gene3D" id="1.25.40.20">
    <property type="entry name" value="Ankyrin repeat-containing domain"/>
    <property type="match status" value="1"/>
</dbReference>
<dbReference type="PANTHER" id="PTHR24128:SF24">
    <property type="entry name" value="ANKYRIN REPEAT PROTEIN"/>
    <property type="match status" value="1"/>
</dbReference>
<feature type="transmembrane region" description="Helical" evidence="1">
    <location>
        <begin position="313"/>
        <end position="336"/>
    </location>
</feature>
<feature type="domain" description="PGG" evidence="2">
    <location>
        <begin position="257"/>
        <end position="363"/>
    </location>
</feature>